<accession>A0A6B0V210</accession>
<name>A0A6B0V210_IXORI</name>
<reference evidence="1" key="1">
    <citation type="submission" date="2019-12" db="EMBL/GenBank/DDBJ databases">
        <title>An insight into the sialome of adult female Ixodes ricinus ticks feeding for 6 days.</title>
        <authorList>
            <person name="Perner J."/>
            <person name="Ribeiro J.M.C."/>
        </authorList>
    </citation>
    <scope>NUCLEOTIDE SEQUENCE</scope>
    <source>
        <strain evidence="1">Semi-engorged</strain>
        <tissue evidence="1">Salivary glands</tissue>
    </source>
</reference>
<proteinExistence type="predicted"/>
<evidence type="ECO:0000313" key="1">
    <source>
        <dbReference type="EMBL" id="MXU96293.1"/>
    </source>
</evidence>
<organism evidence="1">
    <name type="scientific">Ixodes ricinus</name>
    <name type="common">Common tick</name>
    <name type="synonym">Acarus ricinus</name>
    <dbReference type="NCBI Taxonomy" id="34613"/>
    <lineage>
        <taxon>Eukaryota</taxon>
        <taxon>Metazoa</taxon>
        <taxon>Ecdysozoa</taxon>
        <taxon>Arthropoda</taxon>
        <taxon>Chelicerata</taxon>
        <taxon>Arachnida</taxon>
        <taxon>Acari</taxon>
        <taxon>Parasitiformes</taxon>
        <taxon>Ixodida</taxon>
        <taxon>Ixodoidea</taxon>
        <taxon>Ixodidae</taxon>
        <taxon>Ixodinae</taxon>
        <taxon>Ixodes</taxon>
    </lineage>
</organism>
<dbReference type="AlphaFoldDB" id="A0A6B0V210"/>
<dbReference type="EMBL" id="GIFC01014210">
    <property type="protein sequence ID" value="MXU96293.1"/>
    <property type="molecule type" value="Transcribed_RNA"/>
</dbReference>
<protein>
    <submittedName>
        <fullName evidence="1">Uncharacterized protein</fullName>
    </submittedName>
</protein>
<sequence length="211" mass="23352">MRRRSRCSSTLTVSFRGICWAFFIREPPGESSPRTDKAADAGSIERPEGIHWANCLRRAWADAWLSQGVPLLPGVGPRWCLSPCPSRTVAPPVELVTPSRSSRRALSHSRAFLAAGSAAQLGAPSRPHARSTIMEWWLKRRIIDWLAVAPAAPCQLGDSRPLDVLTSWKEEMSTRGSPKPAARASLISWSSLRAQSENRSRVAVCSRSRWK</sequence>